<dbReference type="Pfam" id="PF00561">
    <property type="entry name" value="Abhydrolase_1"/>
    <property type="match status" value="1"/>
</dbReference>
<dbReference type="InterPro" id="IPR029058">
    <property type="entry name" value="AB_hydrolase_fold"/>
</dbReference>
<keyword evidence="1" id="KW-1133">Transmembrane helix</keyword>
<dbReference type="GO" id="GO:0003824">
    <property type="term" value="F:catalytic activity"/>
    <property type="evidence" value="ECO:0007669"/>
    <property type="project" value="UniProtKB-ARBA"/>
</dbReference>
<sequence length="425" mass="46699">MASKNFSARTQSKAHKYRWGIVGAAVGAVVGSLAAGTVSGLGGYFARQVVTPAKEREENLSILAVVQTDEGKDVIVPATTETTVEGTYSLYWDAGRGHARIGQITSFVPSEGTVQRRIEEVYEGDIYKAVRGWWSGVVYDSPERAGFEVSDVNIPIDAGEAPAWLLPGTYRASTWAICVHGRGATRLEGIRALRTISALGMTGLLISYRNDGVGPRTADGRYGLGATEWEDVDSAIDYALEHGAEDIVLFGWSMGGAISLQVADLSRHQQRIRALVLTGPVVNWFDVLAHQARVNKLPSASGRYGQWLLSNKAGQWITGLATPLDLSSLNWVARHEELRKPTLILHSEDDDFVPVGPSVELAEKNPEMVTFERFTRARHTREWNVDPERWHHTVVDWLTTVFSAKRPVDPRYDAAETSSKEASNK</sequence>
<dbReference type="RefSeq" id="WP_183640330.1">
    <property type="nucleotide sequence ID" value="NZ_JACHBL010000001.1"/>
</dbReference>
<evidence type="ECO:0000256" key="1">
    <source>
        <dbReference type="SAM" id="Phobius"/>
    </source>
</evidence>
<reference evidence="3 4" key="1">
    <citation type="submission" date="2020-08" db="EMBL/GenBank/DDBJ databases">
        <title>Sequencing the genomes of 1000 actinobacteria strains.</title>
        <authorList>
            <person name="Klenk H.-P."/>
        </authorList>
    </citation>
    <scope>NUCLEOTIDE SEQUENCE [LARGE SCALE GENOMIC DNA]</scope>
    <source>
        <strain evidence="3 4">DSM 23694</strain>
    </source>
</reference>
<keyword evidence="4" id="KW-1185">Reference proteome</keyword>
<feature type="domain" description="AB hydrolase-1" evidence="2">
    <location>
        <begin position="177"/>
        <end position="293"/>
    </location>
</feature>
<keyword evidence="1" id="KW-0472">Membrane</keyword>
<dbReference type="InterPro" id="IPR000073">
    <property type="entry name" value="AB_hydrolase_1"/>
</dbReference>
<dbReference type="Proteomes" id="UP000523863">
    <property type="component" value="Unassembled WGS sequence"/>
</dbReference>
<gene>
    <name evidence="3" type="ORF">BKA12_000429</name>
</gene>
<keyword evidence="1" id="KW-0812">Transmembrane</keyword>
<evidence type="ECO:0000259" key="2">
    <source>
        <dbReference type="Pfam" id="PF00561"/>
    </source>
</evidence>
<dbReference type="Gene3D" id="3.40.50.1820">
    <property type="entry name" value="alpha/beta hydrolase"/>
    <property type="match status" value="1"/>
</dbReference>
<feature type="transmembrane region" description="Helical" evidence="1">
    <location>
        <begin position="21"/>
        <end position="46"/>
    </location>
</feature>
<name>A0A7W9DAD6_9MICC</name>
<comment type="caution">
    <text evidence="3">The sequence shown here is derived from an EMBL/GenBank/DDBJ whole genome shotgun (WGS) entry which is preliminary data.</text>
</comment>
<dbReference type="AlphaFoldDB" id="A0A7W9DAD6"/>
<dbReference type="PANTHER" id="PTHR43358">
    <property type="entry name" value="ALPHA/BETA-HYDROLASE"/>
    <property type="match status" value="1"/>
</dbReference>
<protein>
    <submittedName>
        <fullName evidence="3">Pimeloyl-ACP methyl ester carboxylesterase</fullName>
    </submittedName>
</protein>
<dbReference type="PANTHER" id="PTHR43358:SF4">
    <property type="entry name" value="ALPHA_BETA HYDROLASE FOLD-1 DOMAIN-CONTAINING PROTEIN"/>
    <property type="match status" value="1"/>
</dbReference>
<organism evidence="3 4">
    <name type="scientific">Neomicrococcus lactis</name>
    <dbReference type="NCBI Taxonomy" id="732241"/>
    <lineage>
        <taxon>Bacteria</taxon>
        <taxon>Bacillati</taxon>
        <taxon>Actinomycetota</taxon>
        <taxon>Actinomycetes</taxon>
        <taxon>Micrococcales</taxon>
        <taxon>Micrococcaceae</taxon>
        <taxon>Neomicrococcus</taxon>
    </lineage>
</organism>
<dbReference type="InterPro" id="IPR052920">
    <property type="entry name" value="DNA-binding_regulatory"/>
</dbReference>
<evidence type="ECO:0000313" key="4">
    <source>
        <dbReference type="Proteomes" id="UP000523863"/>
    </source>
</evidence>
<accession>A0A7W9DAD6</accession>
<dbReference type="EMBL" id="JACHBL010000001">
    <property type="protein sequence ID" value="MBB5597349.1"/>
    <property type="molecule type" value="Genomic_DNA"/>
</dbReference>
<evidence type="ECO:0000313" key="3">
    <source>
        <dbReference type="EMBL" id="MBB5597349.1"/>
    </source>
</evidence>
<proteinExistence type="predicted"/>
<dbReference type="SUPFAM" id="SSF53474">
    <property type="entry name" value="alpha/beta-Hydrolases"/>
    <property type="match status" value="1"/>
</dbReference>